<evidence type="ECO:0008006" key="6">
    <source>
        <dbReference type="Google" id="ProtNLM"/>
    </source>
</evidence>
<keyword evidence="1" id="KW-0677">Repeat</keyword>
<evidence type="ECO:0000256" key="1">
    <source>
        <dbReference type="ARBA" id="ARBA00022737"/>
    </source>
</evidence>
<evidence type="ECO:0000313" key="5">
    <source>
        <dbReference type="Proteomes" id="UP000018466"/>
    </source>
</evidence>
<dbReference type="Proteomes" id="UP000018466">
    <property type="component" value="Unassembled WGS sequence"/>
</dbReference>
<evidence type="ECO:0000256" key="2">
    <source>
        <dbReference type="SAM" id="MobiDB-lite"/>
    </source>
</evidence>
<protein>
    <recommendedName>
        <fullName evidence="6">Cell wall-binding repeat protein</fullName>
    </recommendedName>
</protein>
<feature type="compositionally biased region" description="Basic and acidic residues" evidence="2">
    <location>
        <begin position="112"/>
        <end position="138"/>
    </location>
</feature>
<dbReference type="SUPFAM" id="SSF69360">
    <property type="entry name" value="Cell wall binding repeat"/>
    <property type="match status" value="1"/>
</dbReference>
<dbReference type="RefSeq" id="WP_009533696.1">
    <property type="nucleotide sequence ID" value="NZ_JH590864.1"/>
</dbReference>
<proteinExistence type="predicted"/>
<dbReference type="EMBL" id="AGEL01000014">
    <property type="protein sequence ID" value="EHO15967.1"/>
    <property type="molecule type" value="Genomic_DNA"/>
</dbReference>
<feature type="signal peptide" evidence="3">
    <location>
        <begin position="1"/>
        <end position="23"/>
    </location>
</feature>
<sequence>MKIAKLAVASVALTLALSFTAFAGTWRQGESRPDAWWYDYGDGQYPSNTWVWLDGNKDGIAECYYFDKDGWLLTDTTTPDGYQVNADGQWITYGQIRRVYSTAATREAVRTANDKTYRPREAVRNHGKDGSFDEDTGKRVGGPESPFTQQTF</sequence>
<accession>A0AA36Y3Y2</accession>
<feature type="region of interest" description="Disordered" evidence="2">
    <location>
        <begin position="112"/>
        <end position="152"/>
    </location>
</feature>
<keyword evidence="5" id="KW-1185">Reference proteome</keyword>
<reference evidence="4 5" key="1">
    <citation type="submission" date="2011-10" db="EMBL/GenBank/DDBJ databases">
        <title>The Genome Sequence of Lachnospiraceae bacterium ACC2.</title>
        <authorList>
            <consortium name="The Broad Institute Genome Sequencing Platform"/>
            <person name="Earl A."/>
            <person name="Ward D."/>
            <person name="Feldgarden M."/>
            <person name="Gevers D."/>
            <person name="Sizova M."/>
            <person name="Hazen A."/>
            <person name="Epstein S."/>
            <person name="Young S.K."/>
            <person name="Zeng Q."/>
            <person name="Gargeya S."/>
            <person name="Fitzgerald M."/>
            <person name="Haas B."/>
            <person name="Abouelleil A."/>
            <person name="Alvarado L."/>
            <person name="Arachchi H.M."/>
            <person name="Berlin A."/>
            <person name="Brown A."/>
            <person name="Chapman S.B."/>
            <person name="Chen Z."/>
            <person name="Dunbar C."/>
            <person name="Freedman E."/>
            <person name="Gearin G."/>
            <person name="Goldberg J."/>
            <person name="Griggs A."/>
            <person name="Gujja S."/>
            <person name="Heiman D."/>
            <person name="Howarth C."/>
            <person name="Larson L."/>
            <person name="Lui A."/>
            <person name="MacDonald P.J.P."/>
            <person name="Montmayeur A."/>
            <person name="Murphy C."/>
            <person name="Neiman D."/>
            <person name="Pearson M."/>
            <person name="Priest M."/>
            <person name="Roberts A."/>
            <person name="Saif S."/>
            <person name="Shea T."/>
            <person name="Shenoy N."/>
            <person name="Sisk P."/>
            <person name="Stolte C."/>
            <person name="Sykes S."/>
            <person name="Wortman J."/>
            <person name="Nusbaum C."/>
            <person name="Birren B."/>
        </authorList>
    </citation>
    <scope>NUCLEOTIDE SEQUENCE [LARGE SCALE GENOMIC DNA]</scope>
    <source>
        <strain evidence="4 5">ACC2</strain>
    </source>
</reference>
<comment type="caution">
    <text evidence="4">The sequence shown here is derived from an EMBL/GenBank/DDBJ whole genome shotgun (WGS) entry which is preliminary data.</text>
</comment>
<name>A0AA36Y3Y2_9FIRM</name>
<evidence type="ECO:0000313" key="4">
    <source>
        <dbReference type="EMBL" id="EHO15967.1"/>
    </source>
</evidence>
<dbReference type="Pfam" id="PF19085">
    <property type="entry name" value="Choline_bind_2"/>
    <property type="match status" value="1"/>
</dbReference>
<dbReference type="Gene3D" id="2.10.270.10">
    <property type="entry name" value="Cholin Binding"/>
    <property type="match status" value="1"/>
</dbReference>
<keyword evidence="3" id="KW-0732">Signal</keyword>
<organism evidence="4 5">
    <name type="scientific">Stomatobaculum longum</name>
    <dbReference type="NCBI Taxonomy" id="796942"/>
    <lineage>
        <taxon>Bacteria</taxon>
        <taxon>Bacillati</taxon>
        <taxon>Bacillota</taxon>
        <taxon>Clostridia</taxon>
        <taxon>Lachnospirales</taxon>
        <taxon>Lachnospiraceae</taxon>
        <taxon>Stomatobaculum</taxon>
    </lineage>
</organism>
<feature type="chain" id="PRO_5041332448" description="Cell wall-binding repeat protein" evidence="3">
    <location>
        <begin position="24"/>
        <end position="152"/>
    </location>
</feature>
<gene>
    <name evidence="4" type="ORF">HMPREF9623_01878</name>
</gene>
<dbReference type="GeneID" id="86941840"/>
<dbReference type="InterPro" id="IPR018337">
    <property type="entry name" value="Cell_wall/Cho-bd_repeat"/>
</dbReference>
<dbReference type="AlphaFoldDB" id="A0AA36Y3Y2"/>
<evidence type="ECO:0000256" key="3">
    <source>
        <dbReference type="SAM" id="SignalP"/>
    </source>
</evidence>